<evidence type="ECO:0000259" key="3">
    <source>
        <dbReference type="Pfam" id="PF07596"/>
    </source>
</evidence>
<dbReference type="InterPro" id="IPR027558">
    <property type="entry name" value="Pre_pil_HX9DG_C"/>
</dbReference>
<dbReference type="InterPro" id="IPR012902">
    <property type="entry name" value="N_methyl_site"/>
</dbReference>
<dbReference type="RefSeq" id="WP_145299617.1">
    <property type="nucleotide sequence ID" value="NZ_CP036299.1"/>
</dbReference>
<accession>A0A518GP98</accession>
<dbReference type="NCBIfam" id="TIGR04294">
    <property type="entry name" value="pre_pil_HX9DG"/>
    <property type="match status" value="1"/>
</dbReference>
<dbReference type="Proteomes" id="UP000315349">
    <property type="component" value="Chromosome"/>
</dbReference>
<dbReference type="InterPro" id="IPR011453">
    <property type="entry name" value="DUF1559"/>
</dbReference>
<name>A0A518GP98_9PLAN</name>
<dbReference type="KEGG" id="peh:Spb1_22890"/>
<evidence type="ECO:0000256" key="2">
    <source>
        <dbReference type="SAM" id="Phobius"/>
    </source>
</evidence>
<evidence type="ECO:0000256" key="1">
    <source>
        <dbReference type="SAM" id="MobiDB-lite"/>
    </source>
</evidence>
<feature type="domain" description="DUF1559" evidence="3">
    <location>
        <begin position="43"/>
        <end position="326"/>
    </location>
</feature>
<feature type="transmembrane region" description="Helical" evidence="2">
    <location>
        <begin position="21"/>
        <end position="42"/>
    </location>
</feature>
<dbReference type="Gene3D" id="3.30.700.10">
    <property type="entry name" value="Glycoprotein, Type 4 Pilin"/>
    <property type="match status" value="1"/>
</dbReference>
<dbReference type="PROSITE" id="PS00409">
    <property type="entry name" value="PROKAR_NTER_METHYL"/>
    <property type="match status" value="1"/>
</dbReference>
<dbReference type="InterPro" id="IPR045584">
    <property type="entry name" value="Pilin-like"/>
</dbReference>
<dbReference type="PANTHER" id="PTHR30093">
    <property type="entry name" value="GENERAL SECRETION PATHWAY PROTEIN G"/>
    <property type="match status" value="1"/>
</dbReference>
<dbReference type="PANTHER" id="PTHR30093:SF2">
    <property type="entry name" value="TYPE II SECRETION SYSTEM PROTEIN H"/>
    <property type="match status" value="1"/>
</dbReference>
<gene>
    <name evidence="4" type="ORF">Spb1_22890</name>
</gene>
<dbReference type="NCBIfam" id="TIGR02532">
    <property type="entry name" value="IV_pilin_GFxxxE"/>
    <property type="match status" value="1"/>
</dbReference>
<feature type="compositionally biased region" description="Polar residues" evidence="1">
    <location>
        <begin position="324"/>
        <end position="341"/>
    </location>
</feature>
<evidence type="ECO:0000313" key="5">
    <source>
        <dbReference type="Proteomes" id="UP000315349"/>
    </source>
</evidence>
<dbReference type="EMBL" id="CP036299">
    <property type="protein sequence ID" value="QDV30359.1"/>
    <property type="molecule type" value="Genomic_DNA"/>
</dbReference>
<keyword evidence="2" id="KW-0812">Transmembrane</keyword>
<feature type="region of interest" description="Disordered" evidence="1">
    <location>
        <begin position="324"/>
        <end position="346"/>
    </location>
</feature>
<sequence length="362" mass="38324">MLLTFMCATSPAAKSRRGFTLIELLVVISIIAVLIALLLPAVQQAREAARRTQCRNHLKQLGLAIHNYHDASRMLPPRQTGPGTPALSASTGANRWSGFVALLPFIDQAPLFSQIQSVNQVPWGGNAVWQAKIPSLVCPSDSTGIDPSGSPNQQGYLNYVFSAGDTLSSSGSNSTSTTPVIVGSRGGFGSLKCYRLADITDGSSNTIAMSEGVRPTRIREIGIRTELADGTNPTSCQIQLPSGSREYSTVIPVYLGDTAFGYRWADGAAYFTSFSTILPPNSASCFVTAPDHWGTGFFSASSRHTGGVHVLMLDGSVRFVSDNIDTGTLSSQPPQPDTGTASPYGVWGRLGSRSGGEVIGEF</sequence>
<reference evidence="4 5" key="1">
    <citation type="submission" date="2019-02" db="EMBL/GenBank/DDBJ databases">
        <title>Deep-cultivation of Planctomycetes and their phenomic and genomic characterization uncovers novel biology.</title>
        <authorList>
            <person name="Wiegand S."/>
            <person name="Jogler M."/>
            <person name="Boedeker C."/>
            <person name="Pinto D."/>
            <person name="Vollmers J."/>
            <person name="Rivas-Marin E."/>
            <person name="Kohn T."/>
            <person name="Peeters S.H."/>
            <person name="Heuer A."/>
            <person name="Rast P."/>
            <person name="Oberbeckmann S."/>
            <person name="Bunk B."/>
            <person name="Jeske O."/>
            <person name="Meyerdierks A."/>
            <person name="Storesund J.E."/>
            <person name="Kallscheuer N."/>
            <person name="Luecker S."/>
            <person name="Lage O.M."/>
            <person name="Pohl T."/>
            <person name="Merkel B.J."/>
            <person name="Hornburger P."/>
            <person name="Mueller R.-W."/>
            <person name="Bruemmer F."/>
            <person name="Labrenz M."/>
            <person name="Spormann A.M."/>
            <person name="Op den Camp H."/>
            <person name="Overmann J."/>
            <person name="Amann R."/>
            <person name="Jetten M.S.M."/>
            <person name="Mascher T."/>
            <person name="Medema M.H."/>
            <person name="Devos D.P."/>
            <person name="Kaster A.-K."/>
            <person name="Ovreas L."/>
            <person name="Rohde M."/>
            <person name="Galperin M.Y."/>
            <person name="Jogler C."/>
        </authorList>
    </citation>
    <scope>NUCLEOTIDE SEQUENCE [LARGE SCALE GENOMIC DNA]</scope>
    <source>
        <strain evidence="4 5">Spb1</strain>
    </source>
</reference>
<organism evidence="4 5">
    <name type="scientific">Planctopirus ephydatiae</name>
    <dbReference type="NCBI Taxonomy" id="2528019"/>
    <lineage>
        <taxon>Bacteria</taxon>
        <taxon>Pseudomonadati</taxon>
        <taxon>Planctomycetota</taxon>
        <taxon>Planctomycetia</taxon>
        <taxon>Planctomycetales</taxon>
        <taxon>Planctomycetaceae</taxon>
        <taxon>Planctopirus</taxon>
    </lineage>
</organism>
<proteinExistence type="predicted"/>
<keyword evidence="2" id="KW-1133">Transmembrane helix</keyword>
<dbReference type="OrthoDB" id="241541at2"/>
<dbReference type="SUPFAM" id="SSF54523">
    <property type="entry name" value="Pili subunits"/>
    <property type="match status" value="1"/>
</dbReference>
<keyword evidence="2" id="KW-0472">Membrane</keyword>
<keyword evidence="5" id="KW-1185">Reference proteome</keyword>
<evidence type="ECO:0000313" key="4">
    <source>
        <dbReference type="EMBL" id="QDV30359.1"/>
    </source>
</evidence>
<dbReference type="AlphaFoldDB" id="A0A518GP98"/>
<dbReference type="Pfam" id="PF07963">
    <property type="entry name" value="N_methyl"/>
    <property type="match status" value="1"/>
</dbReference>
<protein>
    <submittedName>
        <fullName evidence="4">Putative major pilin subunit</fullName>
    </submittedName>
</protein>
<dbReference type="Pfam" id="PF07596">
    <property type="entry name" value="SBP_bac_10"/>
    <property type="match status" value="1"/>
</dbReference>